<name>A0A9P7CYL1_9AGAM</name>
<sequence>MNRTNHHKTPIHLQLNASNHVSPSCRVLASLTWVSPNASLDRLDLNALHRWTGPRAERPVVLFDSMQSPDWYARTKHWHPWIPSDLAGFRWHPGHGDPSLSWDDEAGAKQDLVVMVKILGAIYRDLRPEGPKPDNAYSIGDLDLSLPQSRDQARNFMLSTSGYIRWLLAHRHHDVVECMKGRLTSQDLERMQAWRLDLPGGVGVILDLVRDRREMNIGLYVRHGIPVYYPWTVSALDDPTLYCLSPAYLLSQPHKLETSLPAPGMDFFFQPLIPSQQGSAMIAQKLPPLQHQVVDFEGWLPRSISKKTARLCFQSFYFEERWDQAQSDRLRIYHRFRLNANSKPRDTEPDVRDVYIRERWKFCQAPPSGQFYDTFTQQLKTGKSSVMLAVQAEHHSLGVILPSRPRPTEVPPMFLPPTPTVAPGNSVPEAPVPPAVDSDAKVKEVMITVELEGRIQTFGLRLHPLYMPDEPGA</sequence>
<reference evidence="1" key="1">
    <citation type="journal article" date="2020" name="New Phytol.">
        <title>Comparative genomics reveals dynamic genome evolution in host specialist ectomycorrhizal fungi.</title>
        <authorList>
            <person name="Lofgren L.A."/>
            <person name="Nguyen N.H."/>
            <person name="Vilgalys R."/>
            <person name="Ruytinx J."/>
            <person name="Liao H.L."/>
            <person name="Branco S."/>
            <person name="Kuo A."/>
            <person name="LaButti K."/>
            <person name="Lipzen A."/>
            <person name="Andreopoulos W."/>
            <person name="Pangilinan J."/>
            <person name="Riley R."/>
            <person name="Hundley H."/>
            <person name="Na H."/>
            <person name="Barry K."/>
            <person name="Grigoriev I.V."/>
            <person name="Stajich J.E."/>
            <person name="Kennedy P.G."/>
        </authorList>
    </citation>
    <scope>NUCLEOTIDE SEQUENCE</scope>
    <source>
        <strain evidence="1">DOB743</strain>
    </source>
</reference>
<evidence type="ECO:0000313" key="2">
    <source>
        <dbReference type="Proteomes" id="UP000714275"/>
    </source>
</evidence>
<gene>
    <name evidence="1" type="ORF">EV702DRAFT_1049268</name>
</gene>
<organism evidence="1 2">
    <name type="scientific">Suillus placidus</name>
    <dbReference type="NCBI Taxonomy" id="48579"/>
    <lineage>
        <taxon>Eukaryota</taxon>
        <taxon>Fungi</taxon>
        <taxon>Dikarya</taxon>
        <taxon>Basidiomycota</taxon>
        <taxon>Agaricomycotina</taxon>
        <taxon>Agaricomycetes</taxon>
        <taxon>Agaricomycetidae</taxon>
        <taxon>Boletales</taxon>
        <taxon>Suillineae</taxon>
        <taxon>Suillaceae</taxon>
        <taxon>Suillus</taxon>
    </lineage>
</organism>
<dbReference type="OrthoDB" id="2921818at2759"/>
<comment type="caution">
    <text evidence="1">The sequence shown here is derived from an EMBL/GenBank/DDBJ whole genome shotgun (WGS) entry which is preliminary data.</text>
</comment>
<keyword evidence="2" id="KW-1185">Reference proteome</keyword>
<dbReference type="Proteomes" id="UP000714275">
    <property type="component" value="Unassembled WGS sequence"/>
</dbReference>
<evidence type="ECO:0000313" key="1">
    <source>
        <dbReference type="EMBL" id="KAG1770823.1"/>
    </source>
</evidence>
<protein>
    <submittedName>
        <fullName evidence="1">Uncharacterized protein</fullName>
    </submittedName>
</protein>
<proteinExistence type="predicted"/>
<dbReference type="EMBL" id="JABBWD010000063">
    <property type="protein sequence ID" value="KAG1770823.1"/>
    <property type="molecule type" value="Genomic_DNA"/>
</dbReference>
<dbReference type="AlphaFoldDB" id="A0A9P7CYL1"/>
<accession>A0A9P7CYL1</accession>